<protein>
    <submittedName>
        <fullName evidence="1">Uncharacterized protein</fullName>
    </submittedName>
</protein>
<reference evidence="1 2" key="1">
    <citation type="journal article" date="2021" name="Elife">
        <title>Chloroplast acquisition without the gene transfer in kleptoplastic sea slugs, Plakobranchus ocellatus.</title>
        <authorList>
            <person name="Maeda T."/>
            <person name="Takahashi S."/>
            <person name="Yoshida T."/>
            <person name="Shimamura S."/>
            <person name="Takaki Y."/>
            <person name="Nagai Y."/>
            <person name="Toyoda A."/>
            <person name="Suzuki Y."/>
            <person name="Arimoto A."/>
            <person name="Ishii H."/>
            <person name="Satoh N."/>
            <person name="Nishiyama T."/>
            <person name="Hasebe M."/>
            <person name="Maruyama T."/>
            <person name="Minagawa J."/>
            <person name="Obokata J."/>
            <person name="Shigenobu S."/>
        </authorList>
    </citation>
    <scope>NUCLEOTIDE SEQUENCE [LARGE SCALE GENOMIC DNA]</scope>
</reference>
<evidence type="ECO:0000313" key="2">
    <source>
        <dbReference type="Proteomes" id="UP000735302"/>
    </source>
</evidence>
<dbReference type="EMBL" id="BLXT01004129">
    <property type="protein sequence ID" value="GFO09798.1"/>
    <property type="molecule type" value="Genomic_DNA"/>
</dbReference>
<name>A0AAV4ASL2_9GAST</name>
<organism evidence="1 2">
    <name type="scientific">Plakobranchus ocellatus</name>
    <dbReference type="NCBI Taxonomy" id="259542"/>
    <lineage>
        <taxon>Eukaryota</taxon>
        <taxon>Metazoa</taxon>
        <taxon>Spiralia</taxon>
        <taxon>Lophotrochozoa</taxon>
        <taxon>Mollusca</taxon>
        <taxon>Gastropoda</taxon>
        <taxon>Heterobranchia</taxon>
        <taxon>Euthyneura</taxon>
        <taxon>Panpulmonata</taxon>
        <taxon>Sacoglossa</taxon>
        <taxon>Placobranchoidea</taxon>
        <taxon>Plakobranchidae</taxon>
        <taxon>Plakobranchus</taxon>
    </lineage>
</organism>
<accession>A0AAV4ASL2</accession>
<sequence>MRGGFSPSCAERLNPALVCGGDFDLFVLILLVSATAQLTDGMANNYLKRTGVRILRHGCTSFSSSLPSVSSAPNVPVSQCSSICANYPQDYPSMGDTFNFDLEQQITQE</sequence>
<dbReference type="Proteomes" id="UP000735302">
    <property type="component" value="Unassembled WGS sequence"/>
</dbReference>
<evidence type="ECO:0000313" key="1">
    <source>
        <dbReference type="EMBL" id="GFO09798.1"/>
    </source>
</evidence>
<dbReference type="AlphaFoldDB" id="A0AAV4ASL2"/>
<keyword evidence="2" id="KW-1185">Reference proteome</keyword>
<comment type="caution">
    <text evidence="1">The sequence shown here is derived from an EMBL/GenBank/DDBJ whole genome shotgun (WGS) entry which is preliminary data.</text>
</comment>
<proteinExistence type="predicted"/>
<gene>
    <name evidence="1" type="ORF">PoB_003630300</name>
</gene>